<sequence length="617" mass="66378">MSVRGMGAAAAILGVAAPKWTQSGDAFYNSCPLGIVATGLILNCTLLVLGKMQLLHIAKLIWAMLLAKLIGAQDSNKKCHVLPGDAEWPSNEAWSALNNTVNGKLVKTVPIGSPCHDPTYDETACNALKAQWTNPLTHTVSSHSIMQAYFATQDCDPFTDRSIPCTLGNYVAYSVKATEAWDVVAALEFAKAENLRVLARNTGHDFLGRSTGAGALAVWTQGLKNITFGQWSDKHYTGLSATVGSGVIGYELVEAANKQGLTVMSGECATVGIAGFLQGGGHSILSTEFGLAADQALSFEVVTADGEILTASASENSDLYWALSGGGGGTYGIVTSITVKAYESKTVGGAAMQLLASSTTAENYALVTAKFIELLPAMIDAGAMIVFIISAQYLVIKPLTIWDSTQATAKEVLKPFSDYLISLGITPPIAYSELSYRDHYDRYLGPLPRGSFEVNRYQFGGRLIPRSVIEKNTAELNKVLAELTKDGVLLAGSSADYSKRANTPDNAVLPAWRNSLIQLQLITNWDSTAPWTNMEAAQVKMTDVLMPKIEAVTPGSGAYMSEADFRQKNWQSTFYGSNYEKLKQIKNKFDPDHVFYNLKGVGSEAWTVSKDGRMCRA</sequence>
<keyword evidence="2" id="KW-1185">Reference proteome</keyword>
<protein>
    <submittedName>
        <fullName evidence="1">Uncharacterized protein</fullName>
    </submittedName>
</protein>
<evidence type="ECO:0000313" key="1">
    <source>
        <dbReference type="EMBL" id="KAJ8111902.1"/>
    </source>
</evidence>
<accession>A0ACC2I9S3</accession>
<proteinExistence type="predicted"/>
<reference evidence="1" key="1">
    <citation type="submission" date="2022-11" db="EMBL/GenBank/DDBJ databases">
        <title>Genome Sequence of Boeremia exigua.</title>
        <authorList>
            <person name="Buettner E."/>
        </authorList>
    </citation>
    <scope>NUCLEOTIDE SEQUENCE</scope>
    <source>
        <strain evidence="1">CU02</strain>
    </source>
</reference>
<organism evidence="1 2">
    <name type="scientific">Boeremia exigua</name>
    <dbReference type="NCBI Taxonomy" id="749465"/>
    <lineage>
        <taxon>Eukaryota</taxon>
        <taxon>Fungi</taxon>
        <taxon>Dikarya</taxon>
        <taxon>Ascomycota</taxon>
        <taxon>Pezizomycotina</taxon>
        <taxon>Dothideomycetes</taxon>
        <taxon>Pleosporomycetidae</taxon>
        <taxon>Pleosporales</taxon>
        <taxon>Pleosporineae</taxon>
        <taxon>Didymellaceae</taxon>
        <taxon>Boeremia</taxon>
    </lineage>
</organism>
<comment type="caution">
    <text evidence="1">The sequence shown here is derived from an EMBL/GenBank/DDBJ whole genome shotgun (WGS) entry which is preliminary data.</text>
</comment>
<gene>
    <name evidence="1" type="ORF">OPT61_g5611</name>
</gene>
<evidence type="ECO:0000313" key="2">
    <source>
        <dbReference type="Proteomes" id="UP001153331"/>
    </source>
</evidence>
<dbReference type="Proteomes" id="UP001153331">
    <property type="component" value="Unassembled WGS sequence"/>
</dbReference>
<name>A0ACC2I9S3_9PLEO</name>
<dbReference type="EMBL" id="JAPHNI010000367">
    <property type="protein sequence ID" value="KAJ8111902.1"/>
    <property type="molecule type" value="Genomic_DNA"/>
</dbReference>